<dbReference type="AlphaFoldDB" id="A0A2I0LBG6"/>
<dbReference type="EMBL" id="PGOL01000065">
    <property type="protein sequence ID" value="PKI78033.1"/>
    <property type="molecule type" value="Genomic_DNA"/>
</dbReference>
<comment type="caution">
    <text evidence="1">The sequence shown here is derived from an EMBL/GenBank/DDBJ whole genome shotgun (WGS) entry which is preliminary data.</text>
</comment>
<reference evidence="1 2" key="1">
    <citation type="submission" date="2017-11" db="EMBL/GenBank/DDBJ databases">
        <title>De-novo sequencing of pomegranate (Punica granatum L.) genome.</title>
        <authorList>
            <person name="Akparov Z."/>
            <person name="Amiraslanov A."/>
            <person name="Hajiyeva S."/>
            <person name="Abbasov M."/>
            <person name="Kaur K."/>
            <person name="Hamwieh A."/>
            <person name="Solovyev V."/>
            <person name="Salamov A."/>
            <person name="Braich B."/>
            <person name="Kosarev P."/>
            <person name="Mahmoud A."/>
            <person name="Hajiyev E."/>
            <person name="Babayeva S."/>
            <person name="Izzatullayeva V."/>
            <person name="Mammadov A."/>
            <person name="Mammadov A."/>
            <person name="Sharifova S."/>
            <person name="Ojaghi J."/>
            <person name="Eynullazada K."/>
            <person name="Bayramov B."/>
            <person name="Abdulazimova A."/>
            <person name="Shahmuradov I."/>
        </authorList>
    </citation>
    <scope>NUCLEOTIDE SEQUENCE [LARGE SCALE GENOMIC DNA]</scope>
    <source>
        <strain evidence="2">cv. AG2017</strain>
        <tissue evidence="1">Leaf</tissue>
    </source>
</reference>
<sequence length="165" mass="17519">MQYAGYEPVYGLLDLADLVGEGSASPLMLTSYDPLINILPLGAKPIASNLGSSSLLLNQGPVVIRHELLLLAHGDNGPPSSHVPASPCRHQGRMGKMSGTTWAGSWTSYTAEDRESKRGLVNVVVDFLHKIGSQGRGGIRQGEGSMLLAHKPPLDVRGHCRDGSL</sequence>
<proteinExistence type="predicted"/>
<name>A0A2I0LBG6_PUNGR</name>
<dbReference type="Proteomes" id="UP000233551">
    <property type="component" value="Unassembled WGS sequence"/>
</dbReference>
<evidence type="ECO:0000313" key="2">
    <source>
        <dbReference type="Proteomes" id="UP000233551"/>
    </source>
</evidence>
<evidence type="ECO:0000313" key="1">
    <source>
        <dbReference type="EMBL" id="PKI78033.1"/>
    </source>
</evidence>
<keyword evidence="2" id="KW-1185">Reference proteome</keyword>
<protein>
    <submittedName>
        <fullName evidence="1">Uncharacterized protein</fullName>
    </submittedName>
</protein>
<accession>A0A2I0LBG6</accession>
<organism evidence="1 2">
    <name type="scientific">Punica granatum</name>
    <name type="common">Pomegranate</name>
    <dbReference type="NCBI Taxonomy" id="22663"/>
    <lineage>
        <taxon>Eukaryota</taxon>
        <taxon>Viridiplantae</taxon>
        <taxon>Streptophyta</taxon>
        <taxon>Embryophyta</taxon>
        <taxon>Tracheophyta</taxon>
        <taxon>Spermatophyta</taxon>
        <taxon>Magnoliopsida</taxon>
        <taxon>eudicotyledons</taxon>
        <taxon>Gunneridae</taxon>
        <taxon>Pentapetalae</taxon>
        <taxon>rosids</taxon>
        <taxon>malvids</taxon>
        <taxon>Myrtales</taxon>
        <taxon>Lythraceae</taxon>
        <taxon>Punica</taxon>
    </lineage>
</organism>
<gene>
    <name evidence="1" type="ORF">CRG98_001653</name>
</gene>